<feature type="region of interest" description="Disordered" evidence="3">
    <location>
        <begin position="1"/>
        <end position="83"/>
    </location>
</feature>
<feature type="compositionally biased region" description="Acidic residues" evidence="3">
    <location>
        <begin position="69"/>
        <end position="81"/>
    </location>
</feature>
<dbReference type="Pfam" id="PF00076">
    <property type="entry name" value="RRM_1"/>
    <property type="match status" value="1"/>
</dbReference>
<gene>
    <name evidence="5" type="ORF">ECRASSUSDP1_LOCUS21302</name>
</gene>
<dbReference type="InterPro" id="IPR035979">
    <property type="entry name" value="RBD_domain_sf"/>
</dbReference>
<keyword evidence="1 2" id="KW-0694">RNA-binding</keyword>
<dbReference type="PROSITE" id="PS50102">
    <property type="entry name" value="RRM"/>
    <property type="match status" value="1"/>
</dbReference>
<dbReference type="InterPro" id="IPR012677">
    <property type="entry name" value="Nucleotide-bd_a/b_plait_sf"/>
</dbReference>
<dbReference type="SUPFAM" id="SSF54928">
    <property type="entry name" value="RNA-binding domain, RBD"/>
    <property type="match status" value="1"/>
</dbReference>
<protein>
    <recommendedName>
        <fullName evidence="4">RRM domain-containing protein</fullName>
    </recommendedName>
</protein>
<feature type="domain" description="RRM" evidence="4">
    <location>
        <begin position="85"/>
        <end position="163"/>
    </location>
</feature>
<dbReference type="GO" id="GO:0008143">
    <property type="term" value="F:poly(A) binding"/>
    <property type="evidence" value="ECO:0007669"/>
    <property type="project" value="TreeGrafter"/>
</dbReference>
<evidence type="ECO:0000256" key="2">
    <source>
        <dbReference type="PROSITE-ProRule" id="PRU00176"/>
    </source>
</evidence>
<evidence type="ECO:0000313" key="6">
    <source>
        <dbReference type="Proteomes" id="UP001295684"/>
    </source>
</evidence>
<dbReference type="Gene3D" id="3.30.70.330">
    <property type="match status" value="1"/>
</dbReference>
<dbReference type="PANTHER" id="PTHR23236">
    <property type="entry name" value="EUKARYOTIC TRANSLATION INITIATION FACTOR 4B/4H"/>
    <property type="match status" value="1"/>
</dbReference>
<dbReference type="Proteomes" id="UP001295684">
    <property type="component" value="Unassembled WGS sequence"/>
</dbReference>
<name>A0AAD2D4B5_EUPCR</name>
<reference evidence="5" key="1">
    <citation type="submission" date="2023-07" db="EMBL/GenBank/DDBJ databases">
        <authorList>
            <consortium name="AG Swart"/>
            <person name="Singh M."/>
            <person name="Singh A."/>
            <person name="Seah K."/>
            <person name="Emmerich C."/>
        </authorList>
    </citation>
    <scope>NUCLEOTIDE SEQUENCE</scope>
    <source>
        <strain evidence="5">DP1</strain>
    </source>
</reference>
<sequence>MSDKEHQEGVEIQEEEFEEINEDEGEVVQENPEDGQAEEENKAAQKEGDKEQQEGDGANEGEGGKDEGEGNDGEGEDDNYDPDLRSVYVKNVDYSADPNSLKEHFQECGGIARVTIICNKITGQPLGYAYIEFETTESVDKAIELMNDTLFKGRQITVLKKRKNLPGRGRGGFRSRFPGFGRGFFPRRPYFRGRYGPY</sequence>
<evidence type="ECO:0000256" key="1">
    <source>
        <dbReference type="ARBA" id="ARBA00022884"/>
    </source>
</evidence>
<evidence type="ECO:0000256" key="3">
    <source>
        <dbReference type="SAM" id="MobiDB-lite"/>
    </source>
</evidence>
<dbReference type="InterPro" id="IPR000504">
    <property type="entry name" value="RRM_dom"/>
</dbReference>
<accession>A0AAD2D4B5</accession>
<dbReference type="SMART" id="SM00360">
    <property type="entry name" value="RRM"/>
    <property type="match status" value="1"/>
</dbReference>
<feature type="compositionally biased region" description="Acidic residues" evidence="3">
    <location>
        <begin position="11"/>
        <end position="38"/>
    </location>
</feature>
<dbReference type="AlphaFoldDB" id="A0AAD2D4B5"/>
<keyword evidence="6" id="KW-1185">Reference proteome</keyword>
<evidence type="ECO:0000313" key="5">
    <source>
        <dbReference type="EMBL" id="CAI2379882.1"/>
    </source>
</evidence>
<dbReference type="EMBL" id="CAMPGE010021759">
    <property type="protein sequence ID" value="CAI2379882.1"/>
    <property type="molecule type" value="Genomic_DNA"/>
</dbReference>
<dbReference type="PANTHER" id="PTHR23236:SF12">
    <property type="entry name" value="EUKARYOTIC INITIATION FACTOR 4B-RELATED"/>
    <property type="match status" value="1"/>
</dbReference>
<organism evidence="5 6">
    <name type="scientific">Euplotes crassus</name>
    <dbReference type="NCBI Taxonomy" id="5936"/>
    <lineage>
        <taxon>Eukaryota</taxon>
        <taxon>Sar</taxon>
        <taxon>Alveolata</taxon>
        <taxon>Ciliophora</taxon>
        <taxon>Intramacronucleata</taxon>
        <taxon>Spirotrichea</taxon>
        <taxon>Hypotrichia</taxon>
        <taxon>Euplotida</taxon>
        <taxon>Euplotidae</taxon>
        <taxon>Moneuplotes</taxon>
    </lineage>
</organism>
<evidence type="ECO:0000259" key="4">
    <source>
        <dbReference type="PROSITE" id="PS50102"/>
    </source>
</evidence>
<feature type="compositionally biased region" description="Basic and acidic residues" evidence="3">
    <location>
        <begin position="39"/>
        <end position="53"/>
    </location>
</feature>
<proteinExistence type="predicted"/>
<comment type="caution">
    <text evidence="5">The sequence shown here is derived from an EMBL/GenBank/DDBJ whole genome shotgun (WGS) entry which is preliminary data.</text>
</comment>